<dbReference type="Pfam" id="PF08282">
    <property type="entry name" value="Hydrolase_3"/>
    <property type="match status" value="2"/>
</dbReference>
<gene>
    <name evidence="1" type="ORF">BK123_17345</name>
</gene>
<dbReference type="InterPro" id="IPR023214">
    <property type="entry name" value="HAD_sf"/>
</dbReference>
<dbReference type="Proteomes" id="UP000187074">
    <property type="component" value="Unassembled WGS sequence"/>
</dbReference>
<dbReference type="AlphaFoldDB" id="A0A1R1AYS2"/>
<dbReference type="PROSITE" id="PS01228">
    <property type="entry name" value="COF_1"/>
    <property type="match status" value="1"/>
</dbReference>
<dbReference type="PANTHER" id="PTHR10000:SF55">
    <property type="entry name" value="5-AMINO-6-(5-PHOSPHO-D-RIBITYLAMINO)URACIL PHOSPHATASE YCSE"/>
    <property type="match status" value="1"/>
</dbReference>
<dbReference type="CDD" id="cd07516">
    <property type="entry name" value="HAD_Pase"/>
    <property type="match status" value="1"/>
</dbReference>
<dbReference type="GO" id="GO:0005829">
    <property type="term" value="C:cytosol"/>
    <property type="evidence" value="ECO:0007669"/>
    <property type="project" value="TreeGrafter"/>
</dbReference>
<dbReference type="Gene3D" id="3.30.1240.10">
    <property type="match status" value="1"/>
</dbReference>
<dbReference type="PRINTS" id="PR00119">
    <property type="entry name" value="CATATPASE"/>
</dbReference>
<dbReference type="OrthoDB" id="9781413at2"/>
<dbReference type="InterPro" id="IPR006379">
    <property type="entry name" value="HAD-SF_hydro_IIB"/>
</dbReference>
<dbReference type="EMBL" id="MRTF01000006">
    <property type="protein sequence ID" value="OME91240.1"/>
    <property type="molecule type" value="Genomic_DNA"/>
</dbReference>
<dbReference type="InterPro" id="IPR036412">
    <property type="entry name" value="HAD-like_sf"/>
</dbReference>
<dbReference type="SFLD" id="SFLDS00003">
    <property type="entry name" value="Haloacid_Dehalogenase"/>
    <property type="match status" value="1"/>
</dbReference>
<comment type="caution">
    <text evidence="1">The sequence shown here is derived from an EMBL/GenBank/DDBJ whole genome shotgun (WGS) entry which is preliminary data.</text>
</comment>
<protein>
    <submittedName>
        <fullName evidence="1">Phosphoglycolate phosphatase, TA0175-type</fullName>
    </submittedName>
</protein>
<reference evidence="1 2" key="1">
    <citation type="submission" date="2016-11" db="EMBL/GenBank/DDBJ databases">
        <title>Paenibacillus species isolates.</title>
        <authorList>
            <person name="Beno S.M."/>
        </authorList>
    </citation>
    <scope>NUCLEOTIDE SEQUENCE [LARGE SCALE GENOMIC DNA]</scope>
    <source>
        <strain evidence="1 2">FSL F4-0100</strain>
    </source>
</reference>
<organism evidence="1 2">
    <name type="scientific">Paenibacillus lautus</name>
    <name type="common">Bacillus lautus</name>
    <dbReference type="NCBI Taxonomy" id="1401"/>
    <lineage>
        <taxon>Bacteria</taxon>
        <taxon>Bacillati</taxon>
        <taxon>Bacillota</taxon>
        <taxon>Bacilli</taxon>
        <taxon>Bacillales</taxon>
        <taxon>Paenibacillaceae</taxon>
        <taxon>Paenibacillus</taxon>
    </lineage>
</organism>
<dbReference type="GO" id="GO:0016791">
    <property type="term" value="F:phosphatase activity"/>
    <property type="evidence" value="ECO:0007669"/>
    <property type="project" value="TreeGrafter"/>
</dbReference>
<proteinExistence type="predicted"/>
<dbReference type="PROSITE" id="PS01229">
    <property type="entry name" value="COF_2"/>
    <property type="match status" value="1"/>
</dbReference>
<dbReference type="PANTHER" id="PTHR10000">
    <property type="entry name" value="PHOSPHOSERINE PHOSPHATASE"/>
    <property type="match status" value="1"/>
</dbReference>
<dbReference type="GO" id="GO:0000287">
    <property type="term" value="F:magnesium ion binding"/>
    <property type="evidence" value="ECO:0007669"/>
    <property type="project" value="TreeGrafter"/>
</dbReference>
<dbReference type="Gene3D" id="3.40.50.1000">
    <property type="entry name" value="HAD superfamily/HAD-like"/>
    <property type="match status" value="1"/>
</dbReference>
<sequence length="254" mass="28459">MNTVQQVKAKYKLIALDLDGTLLTDEKHITEETKKWLQYAVDQGVKVMFSTGRGLQTAKGFWDELELDSPMVLLNGAEVWEGPGRLKKRVFLPRDTVRDMHAIAAKRGEWYWGYSVKSLTGDKDWTPEMFERDWMKFGIGSNDQQKLAEIKEELLSWGTLEVTRSALSNMEISVKGITKESGVREVCQMLGFSMSDVIAMGDSDNDAKLLKAAGLGVAMANGEDYIKSIADVITATNNEDGVAQAIRKYVFQME</sequence>
<evidence type="ECO:0000313" key="1">
    <source>
        <dbReference type="EMBL" id="OME91240.1"/>
    </source>
</evidence>
<accession>A0A1R1AYS2</accession>
<name>A0A1R1AYS2_PAELA</name>
<evidence type="ECO:0000313" key="2">
    <source>
        <dbReference type="Proteomes" id="UP000187074"/>
    </source>
</evidence>
<dbReference type="SFLD" id="SFLDG01140">
    <property type="entry name" value="C2.B:_Phosphomannomutase_and_P"/>
    <property type="match status" value="1"/>
</dbReference>
<dbReference type="SUPFAM" id="SSF56784">
    <property type="entry name" value="HAD-like"/>
    <property type="match status" value="1"/>
</dbReference>
<dbReference type="NCBIfam" id="TIGR01484">
    <property type="entry name" value="HAD-SF-IIB"/>
    <property type="match status" value="1"/>
</dbReference>
<dbReference type="RefSeq" id="WP_076323640.1">
    <property type="nucleotide sequence ID" value="NZ_MRTF01000006.1"/>
</dbReference>
<dbReference type="STRING" id="1401.BK123_17345"/>